<evidence type="ECO:0000256" key="3">
    <source>
        <dbReference type="ARBA" id="ARBA00022737"/>
    </source>
</evidence>
<dbReference type="InterPro" id="IPR001680">
    <property type="entry name" value="WD40_rpt"/>
</dbReference>
<evidence type="ECO:0000256" key="2">
    <source>
        <dbReference type="ARBA" id="ARBA00022574"/>
    </source>
</evidence>
<dbReference type="Gene3D" id="2.130.10.10">
    <property type="entry name" value="YVTN repeat-like/Quinoprotein amine dehydrogenase"/>
    <property type="match status" value="1"/>
</dbReference>
<gene>
    <name evidence="5" type="ORF">A4U43_C07F7460</name>
</gene>
<dbReference type="EMBL" id="CM007387">
    <property type="protein sequence ID" value="ONK62724.1"/>
    <property type="molecule type" value="Genomic_DNA"/>
</dbReference>
<dbReference type="Pfam" id="PF21032">
    <property type="entry name" value="PROPPIN"/>
    <property type="match status" value="1"/>
</dbReference>
<dbReference type="InterPro" id="IPR048720">
    <property type="entry name" value="PROPPIN"/>
</dbReference>
<dbReference type="SMART" id="SM00320">
    <property type="entry name" value="WD40"/>
    <property type="match status" value="3"/>
</dbReference>
<dbReference type="Proteomes" id="UP000243459">
    <property type="component" value="Chromosome 7"/>
</dbReference>
<keyword evidence="6" id="KW-1185">Reference proteome</keyword>
<keyword evidence="2" id="KW-0853">WD repeat</keyword>
<dbReference type="InterPro" id="IPR015943">
    <property type="entry name" value="WD40/YVTN_repeat-like_dom_sf"/>
</dbReference>
<accession>A0A5P1EA75</accession>
<comment type="similarity">
    <text evidence="4">Belongs to the WD repeat PROPPIN family.</text>
</comment>
<proteinExistence type="inferred from homology"/>
<reference evidence="6" key="1">
    <citation type="journal article" date="2017" name="Nat. Commun.">
        <title>The asparagus genome sheds light on the origin and evolution of a young Y chromosome.</title>
        <authorList>
            <person name="Harkess A."/>
            <person name="Zhou J."/>
            <person name="Xu C."/>
            <person name="Bowers J.E."/>
            <person name="Van der Hulst R."/>
            <person name="Ayyampalayam S."/>
            <person name="Mercati F."/>
            <person name="Riccardi P."/>
            <person name="McKain M.R."/>
            <person name="Kakrana A."/>
            <person name="Tang H."/>
            <person name="Ray J."/>
            <person name="Groenendijk J."/>
            <person name="Arikit S."/>
            <person name="Mathioni S.M."/>
            <person name="Nakano M."/>
            <person name="Shan H."/>
            <person name="Telgmann-Rauber A."/>
            <person name="Kanno A."/>
            <person name="Yue Z."/>
            <person name="Chen H."/>
            <person name="Li W."/>
            <person name="Chen Y."/>
            <person name="Xu X."/>
            <person name="Zhang Y."/>
            <person name="Luo S."/>
            <person name="Chen H."/>
            <person name="Gao J."/>
            <person name="Mao Z."/>
            <person name="Pires J.C."/>
            <person name="Luo M."/>
            <person name="Kudrna D."/>
            <person name="Wing R.A."/>
            <person name="Meyers B.C."/>
            <person name="Yi K."/>
            <person name="Kong H."/>
            <person name="Lavrijsen P."/>
            <person name="Sunseri F."/>
            <person name="Falavigna A."/>
            <person name="Ye Y."/>
            <person name="Leebens-Mack J.H."/>
            <person name="Chen G."/>
        </authorList>
    </citation>
    <scope>NUCLEOTIDE SEQUENCE [LARGE SCALE GENOMIC DNA]</scope>
    <source>
        <strain evidence="6">cv. DH0086</strain>
    </source>
</reference>
<evidence type="ECO:0000256" key="1">
    <source>
        <dbReference type="ARBA" id="ARBA00004623"/>
    </source>
</evidence>
<name>A0A5P1EA75_ASPOF</name>
<sequence>MSSAVSSSRGSFLTAGTGSLDSVRSFGQFEASEMDPSEENEPELLSLSWNQDYQCFAAGTSHGLRIYDCDPFKETFRRNLKSGFSIVEMLFRSNVMALVGGGSNPQYPPNKVMIWDDHQNRCLVEYAYRSNIRAVKLRQDRIVVVLEHKINVYDFSDLKLIHQIETISNPRGLCCLSHYANTSVLAFPGLHRGQVQVKHFGLKVTKFISAHDSQLACLTLTLDGFLLATASVKGTLIRIFNTMDGTLLQEVRRGADKADIYNLALSPTVRWLAVSSDKGTVHIFSLRVRIVGEDSSNQNVIGHGPQLVQQNSSSSLDTLISPKMGANTSSSLSFMKGVLPKYFSSEWSFAQFHLPEATRYTVAFGAQNTVIIIGLDGSFYKCSFDPVNGGEMVQQEYIRFIKNDNHRPIPPTS</sequence>
<evidence type="ECO:0008006" key="7">
    <source>
        <dbReference type="Google" id="ProtNLM"/>
    </source>
</evidence>
<evidence type="ECO:0000313" key="5">
    <source>
        <dbReference type="EMBL" id="ONK62724.1"/>
    </source>
</evidence>
<protein>
    <recommendedName>
        <fullName evidence="7">Autophagy-related protein 18c</fullName>
    </recommendedName>
</protein>
<dbReference type="GO" id="GO:0034045">
    <property type="term" value="C:phagophore assembly site membrane"/>
    <property type="evidence" value="ECO:0007669"/>
    <property type="project" value="UniProtKB-SubCell"/>
</dbReference>
<evidence type="ECO:0000313" key="6">
    <source>
        <dbReference type="Proteomes" id="UP000243459"/>
    </source>
</evidence>
<comment type="subcellular location">
    <subcellularLocation>
        <location evidence="1">Preautophagosomal structure membrane</location>
        <topology evidence="1">Peripheral membrane protein</topology>
    </subcellularLocation>
</comment>
<organism evidence="5 6">
    <name type="scientific">Asparagus officinalis</name>
    <name type="common">Garden asparagus</name>
    <dbReference type="NCBI Taxonomy" id="4686"/>
    <lineage>
        <taxon>Eukaryota</taxon>
        <taxon>Viridiplantae</taxon>
        <taxon>Streptophyta</taxon>
        <taxon>Embryophyta</taxon>
        <taxon>Tracheophyta</taxon>
        <taxon>Spermatophyta</taxon>
        <taxon>Magnoliopsida</taxon>
        <taxon>Liliopsida</taxon>
        <taxon>Asparagales</taxon>
        <taxon>Asparagaceae</taxon>
        <taxon>Asparagoideae</taxon>
        <taxon>Asparagus</taxon>
    </lineage>
</organism>
<dbReference type="PANTHER" id="PTHR11227">
    <property type="entry name" value="WD-REPEAT PROTEIN INTERACTING WITH PHOSPHOINOSIDES WIPI -RELATED"/>
    <property type="match status" value="1"/>
</dbReference>
<dbReference type="AlphaFoldDB" id="A0A5P1EA75"/>
<dbReference type="OrthoDB" id="1667587at2759"/>
<dbReference type="Gramene" id="ONK62724">
    <property type="protein sequence ID" value="ONK62724"/>
    <property type="gene ID" value="A4U43_C07F7460"/>
</dbReference>
<keyword evidence="3" id="KW-0677">Repeat</keyword>
<dbReference type="InterPro" id="IPR036322">
    <property type="entry name" value="WD40_repeat_dom_sf"/>
</dbReference>
<dbReference type="SUPFAM" id="SSF50978">
    <property type="entry name" value="WD40 repeat-like"/>
    <property type="match status" value="1"/>
</dbReference>
<evidence type="ECO:0000256" key="4">
    <source>
        <dbReference type="ARBA" id="ARBA00025740"/>
    </source>
</evidence>